<reference evidence="12 13" key="1">
    <citation type="submission" date="2024-04" db="EMBL/GenBank/DDBJ databases">
        <authorList>
            <consortium name="Genoscope - CEA"/>
            <person name="William W."/>
        </authorList>
    </citation>
    <scope>NUCLEOTIDE SEQUENCE [LARGE SCALE GENOMIC DNA]</scope>
</reference>
<accession>A0AAV2HPQ6</accession>
<comment type="similarity">
    <text evidence="3">Belongs to the complex I NDUFB2 subunit family.</text>
</comment>
<comment type="subunit">
    <text evidence="4">Complex I is composed of 45 different subunits.</text>
</comment>
<dbReference type="GO" id="GO:0045271">
    <property type="term" value="C:respiratory chain complex I"/>
    <property type="evidence" value="ECO:0007669"/>
    <property type="project" value="InterPro"/>
</dbReference>
<sequence length="99" mass="11714">MSLIFGRLRPIVTTLVRQNKIVALQQNSIRNSGDITYRGHVVSKGTKFTHYSGELLSFFLWYWILYHCWYDFDHLFHDSHFPDVKKLTNEELGIPPDDE</sequence>
<dbReference type="EMBL" id="CAXITT010000162">
    <property type="protein sequence ID" value="CAL1534156.1"/>
    <property type="molecule type" value="Genomic_DNA"/>
</dbReference>
<protein>
    <recommendedName>
        <fullName evidence="14">NADH dehydrogenase [ubiquinone] 1 beta subcomplex subunit 2, mitochondrial</fullName>
    </recommendedName>
</protein>
<name>A0AAV2HPQ6_LYMST</name>
<keyword evidence="9" id="KW-0249">Electron transport</keyword>
<evidence type="ECO:0000256" key="1">
    <source>
        <dbReference type="ARBA" id="ARBA00003195"/>
    </source>
</evidence>
<keyword evidence="13" id="KW-1185">Reference proteome</keyword>
<organism evidence="12 13">
    <name type="scientific">Lymnaea stagnalis</name>
    <name type="common">Great pond snail</name>
    <name type="synonym">Helix stagnalis</name>
    <dbReference type="NCBI Taxonomy" id="6523"/>
    <lineage>
        <taxon>Eukaryota</taxon>
        <taxon>Metazoa</taxon>
        <taxon>Spiralia</taxon>
        <taxon>Lophotrochozoa</taxon>
        <taxon>Mollusca</taxon>
        <taxon>Gastropoda</taxon>
        <taxon>Heterobranchia</taxon>
        <taxon>Euthyneura</taxon>
        <taxon>Panpulmonata</taxon>
        <taxon>Hygrophila</taxon>
        <taxon>Lymnaeoidea</taxon>
        <taxon>Lymnaeidae</taxon>
        <taxon>Lymnaea</taxon>
    </lineage>
</organism>
<evidence type="ECO:0000256" key="3">
    <source>
        <dbReference type="ARBA" id="ARBA00005923"/>
    </source>
</evidence>
<evidence type="ECO:0000256" key="2">
    <source>
        <dbReference type="ARBA" id="ARBA00004443"/>
    </source>
</evidence>
<evidence type="ECO:0000256" key="10">
    <source>
        <dbReference type="ARBA" id="ARBA00023128"/>
    </source>
</evidence>
<keyword evidence="10" id="KW-0496">Mitochondrion</keyword>
<dbReference type="InterPro" id="IPR026627">
    <property type="entry name" value="NDUFB2_animal"/>
</dbReference>
<keyword evidence="7" id="KW-0999">Mitochondrion inner membrane</keyword>
<keyword evidence="5" id="KW-0813">Transport</keyword>
<dbReference type="PANTHER" id="PTHR15223">
    <property type="entry name" value="NADH-UBIQUINONE OXIDOREDUCTASE AGGG SUBUNIT"/>
    <property type="match status" value="1"/>
</dbReference>
<evidence type="ECO:0008006" key="14">
    <source>
        <dbReference type="Google" id="ProtNLM"/>
    </source>
</evidence>
<dbReference type="AlphaFoldDB" id="A0AAV2HPQ6"/>
<evidence type="ECO:0000256" key="9">
    <source>
        <dbReference type="ARBA" id="ARBA00022982"/>
    </source>
</evidence>
<comment type="subcellular location">
    <subcellularLocation>
        <location evidence="2">Mitochondrion inner membrane</location>
        <topology evidence="2">Peripheral membrane protein</topology>
        <orientation evidence="2">Matrix side</orientation>
    </subcellularLocation>
</comment>
<dbReference type="Proteomes" id="UP001497497">
    <property type="component" value="Unassembled WGS sequence"/>
</dbReference>
<dbReference type="GO" id="GO:0005743">
    <property type="term" value="C:mitochondrial inner membrane"/>
    <property type="evidence" value="ECO:0007669"/>
    <property type="project" value="UniProtKB-SubCell"/>
</dbReference>
<evidence type="ECO:0000256" key="5">
    <source>
        <dbReference type="ARBA" id="ARBA00022448"/>
    </source>
</evidence>
<keyword evidence="8" id="KW-0809">Transit peptide</keyword>
<evidence type="ECO:0000313" key="13">
    <source>
        <dbReference type="Proteomes" id="UP001497497"/>
    </source>
</evidence>
<evidence type="ECO:0000256" key="6">
    <source>
        <dbReference type="ARBA" id="ARBA00022660"/>
    </source>
</evidence>
<comment type="function">
    <text evidence="1">Accessory subunit of the mitochondrial membrane respiratory chain NADH dehydrogenase (Complex I), that is believed not to be involved in catalysis. Complex I functions in the transfer of electrons from NADH to the respiratory chain. The immediate electron acceptor for the enzyme is believed to be ubiquinone.</text>
</comment>
<evidence type="ECO:0000256" key="8">
    <source>
        <dbReference type="ARBA" id="ARBA00022946"/>
    </source>
</evidence>
<comment type="caution">
    <text evidence="12">The sequence shown here is derived from an EMBL/GenBank/DDBJ whole genome shotgun (WGS) entry which is preliminary data.</text>
</comment>
<keyword evidence="6" id="KW-0679">Respiratory chain</keyword>
<evidence type="ECO:0000256" key="11">
    <source>
        <dbReference type="ARBA" id="ARBA00023136"/>
    </source>
</evidence>
<proteinExistence type="inferred from homology"/>
<dbReference type="PANTHER" id="PTHR15223:SF1">
    <property type="entry name" value="NADH DEHYDROGENASE [UBIQUINONE] 1 BETA SUBCOMPLEX SUBUNIT 2, MITOCHONDRIAL"/>
    <property type="match status" value="1"/>
</dbReference>
<evidence type="ECO:0000256" key="4">
    <source>
        <dbReference type="ARBA" id="ARBA00011533"/>
    </source>
</evidence>
<evidence type="ECO:0000256" key="7">
    <source>
        <dbReference type="ARBA" id="ARBA00022792"/>
    </source>
</evidence>
<gene>
    <name evidence="12" type="ORF">GSLYS_00008116001</name>
</gene>
<evidence type="ECO:0000313" key="12">
    <source>
        <dbReference type="EMBL" id="CAL1534156.1"/>
    </source>
</evidence>
<dbReference type="GO" id="GO:0032981">
    <property type="term" value="P:mitochondrial respiratory chain complex I assembly"/>
    <property type="evidence" value="ECO:0007669"/>
    <property type="project" value="TreeGrafter"/>
</dbReference>
<keyword evidence="11" id="KW-0472">Membrane</keyword>
<dbReference type="Pfam" id="PF14813">
    <property type="entry name" value="NADH_B2"/>
    <property type="match status" value="1"/>
</dbReference>